<comment type="caution">
    <text evidence="3">The sequence shown here is derived from an EMBL/GenBank/DDBJ whole genome shotgun (WGS) entry which is preliminary data.</text>
</comment>
<dbReference type="NCBIfam" id="TIGR04052">
    <property type="entry name" value="MbnP_like_WxW"/>
    <property type="match status" value="1"/>
</dbReference>
<evidence type="ECO:0000313" key="3">
    <source>
        <dbReference type="EMBL" id="PRD63904.1"/>
    </source>
</evidence>
<accession>A0A2S9K0D7</accession>
<evidence type="ECO:0000256" key="1">
    <source>
        <dbReference type="SAM" id="SignalP"/>
    </source>
</evidence>
<organism evidence="3 4">
    <name type="scientific">Malikia granosa</name>
    <dbReference type="NCBI Taxonomy" id="263067"/>
    <lineage>
        <taxon>Bacteria</taxon>
        <taxon>Pseudomonadati</taxon>
        <taxon>Pseudomonadota</taxon>
        <taxon>Betaproteobacteria</taxon>
        <taxon>Burkholderiales</taxon>
        <taxon>Comamonadaceae</taxon>
        <taxon>Malikia</taxon>
    </lineage>
</organism>
<gene>
    <name evidence="3" type="ORF">C6P64_17235</name>
</gene>
<dbReference type="OrthoDB" id="64245at2"/>
<reference evidence="3 4" key="1">
    <citation type="submission" date="2018-03" db="EMBL/GenBank/DDBJ databases">
        <title>Comparative genomics illustrates the genes involved in a hyperalkaliphilic mechanisms of Serpentinomonas isolated from highly-alkaline calcium-rich serpentinized springs.</title>
        <authorList>
            <person name="Suzuki S."/>
            <person name="Ishii S."/>
            <person name="Walworth N."/>
            <person name="Bird L."/>
            <person name="Kuenen J.G."/>
            <person name="Nealson K.H."/>
        </authorList>
    </citation>
    <scope>NUCLEOTIDE SEQUENCE [LARGE SCALE GENOMIC DNA]</scope>
    <source>
        <strain evidence="3 4">P1</strain>
    </source>
</reference>
<dbReference type="RefSeq" id="WP_105749767.1">
    <property type="nucleotide sequence ID" value="NZ_PVLQ01000119.1"/>
</dbReference>
<dbReference type="InterPro" id="IPR046863">
    <property type="entry name" value="MbnP-like_dom"/>
</dbReference>
<dbReference type="Proteomes" id="UP000238589">
    <property type="component" value="Unassembled WGS sequence"/>
</dbReference>
<feature type="signal peptide" evidence="1">
    <location>
        <begin position="1"/>
        <end position="23"/>
    </location>
</feature>
<keyword evidence="1" id="KW-0732">Signal</keyword>
<dbReference type="EMBL" id="PVLQ01000119">
    <property type="protein sequence ID" value="PRD63904.1"/>
    <property type="molecule type" value="Genomic_DNA"/>
</dbReference>
<name>A0A2S9K0D7_9BURK</name>
<protein>
    <submittedName>
        <fullName evidence="3">Metallo-mystery pair system four-Cys motif protein</fullName>
    </submittedName>
</protein>
<keyword evidence="4" id="KW-1185">Reference proteome</keyword>
<proteinExistence type="predicted"/>
<dbReference type="PROSITE" id="PS51257">
    <property type="entry name" value="PROKAR_LIPOPROTEIN"/>
    <property type="match status" value="1"/>
</dbReference>
<feature type="domain" description="Copper-binding protein MbnP-like" evidence="2">
    <location>
        <begin position="32"/>
        <end position="266"/>
    </location>
</feature>
<evidence type="ECO:0000259" key="2">
    <source>
        <dbReference type="Pfam" id="PF20243"/>
    </source>
</evidence>
<dbReference type="AlphaFoldDB" id="A0A2S9K0D7"/>
<dbReference type="InterPro" id="IPR023977">
    <property type="entry name" value="MbnP-like"/>
</dbReference>
<feature type="chain" id="PRO_5015740255" evidence="1">
    <location>
        <begin position="24"/>
        <end position="310"/>
    </location>
</feature>
<evidence type="ECO:0000313" key="4">
    <source>
        <dbReference type="Proteomes" id="UP000238589"/>
    </source>
</evidence>
<sequence>MKKSHAWPGAGLTAVALSSLLVACGGGEDGPQAVEIQFAAVAGEQPIACNSTVRLGRANVEATLKDLRFYISNAALLRDDGSAVPITLAGNDSWNLTVGQDRVTLIDLENASGACPSATGTAATQAVLKGTVPAGRYTGVRMTLGVPFALNHSLWSDPASAKPPLDIQAMSWSWQGGRKFAKIEVTQPAGASPAWSASTFNFHLGSTGCQGNPATGTQVSSCNAPNRMEFTLSAFDPATQRVAVDLRALLAKADITANAGGALGCMSGGTDPECQLLFDAIGVDWKADGSGTGLPVNGGAGQVLFRAIGK</sequence>
<dbReference type="Pfam" id="PF20243">
    <property type="entry name" value="MbnP"/>
    <property type="match status" value="1"/>
</dbReference>